<dbReference type="KEGG" id="pob:LPB03_06065"/>
<protein>
    <submittedName>
        <fullName evidence="2">DNA metabolism protein</fullName>
    </submittedName>
</protein>
<feature type="domain" description="DUF4130" evidence="1">
    <location>
        <begin position="85"/>
        <end position="253"/>
    </location>
</feature>
<evidence type="ECO:0000259" key="1">
    <source>
        <dbReference type="Pfam" id="PF13566"/>
    </source>
</evidence>
<organism evidence="2 3">
    <name type="scientific">Polaribacter vadi</name>
    <dbReference type="NCBI Taxonomy" id="1774273"/>
    <lineage>
        <taxon>Bacteria</taxon>
        <taxon>Pseudomonadati</taxon>
        <taxon>Bacteroidota</taxon>
        <taxon>Flavobacteriia</taxon>
        <taxon>Flavobacteriales</taxon>
        <taxon>Flavobacteriaceae</taxon>
    </lineage>
</organism>
<dbReference type="RefSeq" id="WP_065318787.1">
    <property type="nucleotide sequence ID" value="NZ_CP017477.1"/>
</dbReference>
<evidence type="ECO:0000313" key="3">
    <source>
        <dbReference type="Proteomes" id="UP000092584"/>
    </source>
</evidence>
<gene>
    <name evidence="2" type="ORF">LPB3_06420</name>
</gene>
<keyword evidence="3" id="KW-1185">Reference proteome</keyword>
<dbReference type="STRING" id="1774273.LPB03_06065"/>
<dbReference type="OrthoDB" id="5290748at2"/>
<evidence type="ECO:0000313" key="2">
    <source>
        <dbReference type="EMBL" id="OBY64035.1"/>
    </source>
</evidence>
<dbReference type="Proteomes" id="UP000092584">
    <property type="component" value="Unassembled WGS sequence"/>
</dbReference>
<dbReference type="InterPro" id="IPR023875">
    <property type="entry name" value="DNA_repair_put"/>
</dbReference>
<dbReference type="InterPro" id="IPR025404">
    <property type="entry name" value="DUF4130"/>
</dbReference>
<dbReference type="AlphaFoldDB" id="A0A1B8TX38"/>
<dbReference type="NCBIfam" id="TIGR03915">
    <property type="entry name" value="SAM_7_link_chp"/>
    <property type="match status" value="1"/>
</dbReference>
<proteinExistence type="predicted"/>
<comment type="caution">
    <text evidence="2">The sequence shown here is derived from an EMBL/GenBank/DDBJ whole genome shotgun (WGS) entry which is preliminary data.</text>
</comment>
<dbReference type="EMBL" id="LSFM01000022">
    <property type="protein sequence ID" value="OBY64035.1"/>
    <property type="molecule type" value="Genomic_DNA"/>
</dbReference>
<sequence>MQNKTLIYDGTFEGFLSCVFYVFEYKLTQVTIQNEYVLQNALFSENENIVTDKTKSDRVWQGLKQRASRISSTKIYYAFLSEQPNVENILLDYIQYIFKNKEKVDTDFTHSSVLKTSQIAKNVSREKHRMEAFVRFRLTKDSIYFANIEPDFNVLPLISKHFKSRYADQKWVIYDIKRNYGLYYDLQTLDFINMDFPDNFDFSKTSTDFFANEEFDFQKLWKDYFDSTNIKERKNMKLHIRHVPKRYWKYLSEKQPNL</sequence>
<accession>A0A1B8TX38</accession>
<dbReference type="Pfam" id="PF13566">
    <property type="entry name" value="DUF4130"/>
    <property type="match status" value="1"/>
</dbReference>
<name>A0A1B8TX38_9FLAO</name>
<reference evidence="3" key="1">
    <citation type="submission" date="2016-02" db="EMBL/GenBank/DDBJ databases">
        <authorList>
            <person name="Shin S.-K."/>
            <person name="Yi H."/>
            <person name="Kim E."/>
        </authorList>
    </citation>
    <scope>NUCLEOTIDE SEQUENCE [LARGE SCALE GENOMIC DNA]</scope>
    <source>
        <strain evidence="3">LPB0003</strain>
    </source>
</reference>